<dbReference type="InterPro" id="IPR036291">
    <property type="entry name" value="NAD(P)-bd_dom_sf"/>
</dbReference>
<dbReference type="PANTHER" id="PTHR43677">
    <property type="entry name" value="SHORT-CHAIN DEHYDROGENASE/REDUCTASE"/>
    <property type="match status" value="1"/>
</dbReference>
<evidence type="ECO:0000259" key="1">
    <source>
        <dbReference type="SMART" id="SM00829"/>
    </source>
</evidence>
<comment type="caution">
    <text evidence="2">The sequence shown here is derived from an EMBL/GenBank/DDBJ whole genome shotgun (WGS) entry which is preliminary data.</text>
</comment>
<name>A0A2N7VIE4_9BURK</name>
<dbReference type="EMBL" id="PNYA01000022">
    <property type="protein sequence ID" value="PMS16924.1"/>
    <property type="molecule type" value="Genomic_DNA"/>
</dbReference>
<dbReference type="Pfam" id="PF00107">
    <property type="entry name" value="ADH_zinc_N"/>
    <property type="match status" value="1"/>
</dbReference>
<feature type="domain" description="Enoyl reductase (ER)" evidence="1">
    <location>
        <begin position="10"/>
        <end position="269"/>
    </location>
</feature>
<dbReference type="Proteomes" id="UP000235616">
    <property type="component" value="Unassembled WGS sequence"/>
</dbReference>
<dbReference type="InterPro" id="IPR020843">
    <property type="entry name" value="ER"/>
</dbReference>
<dbReference type="SUPFAM" id="SSF50129">
    <property type="entry name" value="GroES-like"/>
    <property type="match status" value="1"/>
</dbReference>
<dbReference type="GO" id="GO:0016491">
    <property type="term" value="F:oxidoreductase activity"/>
    <property type="evidence" value="ECO:0007669"/>
    <property type="project" value="InterPro"/>
</dbReference>
<dbReference type="Gene3D" id="3.90.180.10">
    <property type="entry name" value="Medium-chain alcohol dehydrogenases, catalytic domain"/>
    <property type="match status" value="1"/>
</dbReference>
<reference evidence="2 3" key="1">
    <citation type="submission" date="2018-01" db="EMBL/GenBank/DDBJ databases">
        <title>Whole genome analyses suggest that Burkholderia sensu lato contains two further novel genera in the rhizoxinica-symbiotica group Mycetohabitans gen. nov., and Trinickia gen. nov.: implications for the evolution of diazotrophy and nodulation in the Burkholderiaceae.</title>
        <authorList>
            <person name="Estrada-de los Santos P."/>
            <person name="Palmer M."/>
            <person name="Chavez-Ramirez B."/>
            <person name="Beukes C."/>
            <person name="Steenkamp E.T."/>
            <person name="Hirsch A.M."/>
            <person name="Manyaka P."/>
            <person name="Maluk M."/>
            <person name="Lafos M."/>
            <person name="Crook M."/>
            <person name="Gross E."/>
            <person name="Simon M.F."/>
            <person name="Bueno dos Reis Junior F."/>
            <person name="Poole P.S."/>
            <person name="Venter S.N."/>
            <person name="James E.K."/>
        </authorList>
    </citation>
    <scope>NUCLEOTIDE SEQUENCE [LARGE SCALE GENOMIC DNA]</scope>
    <source>
        <strain evidence="2 3">GIMN1.004</strain>
    </source>
</reference>
<dbReference type="InterPro" id="IPR051397">
    <property type="entry name" value="Zn-ADH-like_protein"/>
</dbReference>
<evidence type="ECO:0000313" key="3">
    <source>
        <dbReference type="Proteomes" id="UP000235616"/>
    </source>
</evidence>
<keyword evidence="3" id="KW-1185">Reference proteome</keyword>
<dbReference type="SMART" id="SM00829">
    <property type="entry name" value="PKS_ER"/>
    <property type="match status" value="1"/>
</dbReference>
<dbReference type="Gene3D" id="3.40.50.720">
    <property type="entry name" value="NAD(P)-binding Rossmann-like Domain"/>
    <property type="match status" value="1"/>
</dbReference>
<evidence type="ECO:0000313" key="2">
    <source>
        <dbReference type="EMBL" id="PMS16924.1"/>
    </source>
</evidence>
<gene>
    <name evidence="2" type="ORF">C0Z18_22420</name>
</gene>
<protein>
    <submittedName>
        <fullName evidence="2">Alcohol dehydrogenase</fullName>
    </submittedName>
</protein>
<organism evidence="2 3">
    <name type="scientific">Trinickia dabaoshanensis</name>
    <dbReference type="NCBI Taxonomy" id="564714"/>
    <lineage>
        <taxon>Bacteria</taxon>
        <taxon>Pseudomonadati</taxon>
        <taxon>Pseudomonadota</taxon>
        <taxon>Betaproteobacteria</taxon>
        <taxon>Burkholderiales</taxon>
        <taxon>Burkholderiaceae</taxon>
        <taxon>Trinickia</taxon>
    </lineage>
</organism>
<dbReference type="PANTHER" id="PTHR43677:SF11">
    <property type="entry name" value="ZINC-CONTAINING ALCOHOL DEHYDROGENASE"/>
    <property type="match status" value="1"/>
</dbReference>
<proteinExistence type="predicted"/>
<accession>A0A2N7VIE4</accession>
<dbReference type="SUPFAM" id="SSF51735">
    <property type="entry name" value="NAD(P)-binding Rossmann-fold domains"/>
    <property type="match status" value="1"/>
</dbReference>
<dbReference type="InterPro" id="IPR013149">
    <property type="entry name" value="ADH-like_C"/>
</dbReference>
<dbReference type="InterPro" id="IPR011032">
    <property type="entry name" value="GroES-like_sf"/>
</dbReference>
<dbReference type="RefSeq" id="WP_102647663.1">
    <property type="nucleotide sequence ID" value="NZ_PNYA01000022.1"/>
</dbReference>
<dbReference type="AlphaFoldDB" id="A0A2N7VIE4"/>
<dbReference type="OrthoDB" id="9787435at2"/>
<sequence length="318" mass="33446">MKAAVVTAQGTKPSYTDFRRPEPSAGEYIVEVRASALSQLARGKAAGRHYSSSKVYPQVAGVDGVGRLDDGRRVYFFGASEPFGAMAQFAPVAQEQCIALPASISDVTAAAIAIPGMSSWAALTERAHLIRGETVLVNGATGESGQLAVQVARMMGADRIIATGRDRAKLERLCERGADSIIMLTDDESETKEAFAAAFRSGVDVVLDYLWGPSARALLVAAASASPAERALRFVQIGSISGLEISLPAAVLRSKPISVMGSGIGSIALPRLLRAIEAVLHAAADGGLQIETDDVPLAELDRHWDDDGGKGRKVFVID</sequence>